<organism evidence="1 2">
    <name type="scientific">Peronosclerospora sorghi</name>
    <dbReference type="NCBI Taxonomy" id="230839"/>
    <lineage>
        <taxon>Eukaryota</taxon>
        <taxon>Sar</taxon>
        <taxon>Stramenopiles</taxon>
        <taxon>Oomycota</taxon>
        <taxon>Peronosporomycetes</taxon>
        <taxon>Peronosporales</taxon>
        <taxon>Peronosporaceae</taxon>
        <taxon>Peronosclerospora</taxon>
    </lineage>
</organism>
<evidence type="ECO:0000313" key="2">
    <source>
        <dbReference type="Proteomes" id="UP001163321"/>
    </source>
</evidence>
<name>A0ACC0W4Z2_9STRA</name>
<reference evidence="1 2" key="1">
    <citation type="journal article" date="2022" name="bioRxiv">
        <title>The genome of the oomycete Peronosclerospora sorghi, a cosmopolitan pathogen of maize and sorghum, is inflated with dispersed pseudogenes.</title>
        <authorList>
            <person name="Fletcher K."/>
            <person name="Martin F."/>
            <person name="Isakeit T."/>
            <person name="Cavanaugh K."/>
            <person name="Magill C."/>
            <person name="Michelmore R."/>
        </authorList>
    </citation>
    <scope>NUCLEOTIDE SEQUENCE [LARGE SCALE GENOMIC DNA]</scope>
    <source>
        <strain evidence="1">P6</strain>
    </source>
</reference>
<evidence type="ECO:0000313" key="1">
    <source>
        <dbReference type="EMBL" id="KAI9912786.1"/>
    </source>
</evidence>
<keyword evidence="2" id="KW-1185">Reference proteome</keyword>
<sequence>MTQASTSPARRRDGRAESVPGVAPPSKRASRKSSASSLHVSESFCIAVQDALQSLMDDATQTEVSFPASYDNQQRRYIHLLAQKYGLFSKSAGGRGPDRFVHVAKVKKNAAMEQVSLRLPPVSLSSATVTWFPPPVQHYMEKYPLSNDEGDVWSTTKGSLMPCKGKQLPPRSRKRSGAPLFQPLPSQGHERRPKKRKTRSMDALNLPVHRYRNELVDLVEKHPIVLVSGDTGCGKSTQIPQFLLDDALARGRGERTRIICTQPRRISAISLADRVKRERVGQDPKQVGHAIRFDSSFDIKRSKLIFCTTGTLLKWLNNDPLAHGFSHLILDEVHERDQFTDFLLILIKTSILKHRPDLKVILMSATIQVEKFAQYFAPTLAVPILTMVGGTNFPVTTLFLEDVVALVQTSSSSDSQVPQLGTGKDAQMTARDELDCPLCGGTGFANEVEFGTHVANCYGELRVDFSESRPPDAATPAPAVPVAAMGDVLAATLRGIDVETKDAMLASYLKQQDALRQDQAVDYHLLLQLLSFIDRTFPLPNDGIGAVLVFLPGWEEIAFMERALLDESSDASTPYEVVLLHSRLSAEEQRRAFRPPPRGKRKLVLSTNIAETSLTIADVVFVVDCGKSKQTHVLAATASSSFVMGLQTTWIAQANCVQRTGRAGRVRAGVCFRLFTKSRYETGMKAFAPPELLTTPLEELLLQLKLLQVEKKLEIRDAKAFLLEAMEPPSETLIDASIQRLKDMRALAYETEALTVLGWHLGRICASGVNVQLAKLLLWGHFFGCVDAMAQTTCTLSGYRDPFLSNLGMSAHEQRQVNASKQAFASNGLPPALSLPSDHFVLWQALDAYLDARVRSSWQSKEAFCARQKLHRPTLDQVAAFYKQLTHDLEELGISTRTQLVPVSEARMPMTKETLAAYLMALSSGMYPNTLISRGGGKIRNWTSKEKVKVKLDGSSIVAWSAASKQKEATDVPSRGPDWLVYHEMMQSERARLAKYGTKLPSSLFPALLMGSVETQALEEQERPVDETDSNAVATKWCLVLDEWLVFELESRTDAHWIARLRERLQAAFLRHLERLHEPGLSGGPQTVARTHDELRQHDVELVQALVAWISSDLR</sequence>
<dbReference type="Proteomes" id="UP001163321">
    <property type="component" value="Chromosome 4"/>
</dbReference>
<proteinExistence type="predicted"/>
<accession>A0ACC0W4Z2</accession>
<dbReference type="EMBL" id="CM047583">
    <property type="protein sequence ID" value="KAI9912786.1"/>
    <property type="molecule type" value="Genomic_DNA"/>
</dbReference>
<protein>
    <submittedName>
        <fullName evidence="1">Uncharacterized protein</fullName>
    </submittedName>
</protein>
<gene>
    <name evidence="1" type="ORF">PsorP6_005276</name>
</gene>
<comment type="caution">
    <text evidence="1">The sequence shown here is derived from an EMBL/GenBank/DDBJ whole genome shotgun (WGS) entry which is preliminary data.</text>
</comment>